<dbReference type="PANTHER" id="PTHR13887:SF41">
    <property type="entry name" value="THIOREDOXIN SUPERFAMILY PROTEIN"/>
    <property type="match status" value="1"/>
</dbReference>
<dbReference type="InterPro" id="IPR036249">
    <property type="entry name" value="Thioredoxin-like_sf"/>
</dbReference>
<evidence type="ECO:0000256" key="1">
    <source>
        <dbReference type="SAM" id="MobiDB-lite"/>
    </source>
</evidence>
<gene>
    <name evidence="3" type="ORF">DS031_12420</name>
</gene>
<comment type="caution">
    <text evidence="3">The sequence shown here is derived from an EMBL/GenBank/DDBJ whole genome shotgun (WGS) entry which is preliminary data.</text>
</comment>
<protein>
    <submittedName>
        <fullName evidence="3">DsbA family oxidoreductase</fullName>
    </submittedName>
</protein>
<accession>A0A366XVK8</accession>
<dbReference type="AlphaFoldDB" id="A0A366XVK8"/>
<dbReference type="RefSeq" id="WP_113806392.1">
    <property type="nucleotide sequence ID" value="NZ_QOCW01000012.1"/>
</dbReference>
<dbReference type="CDD" id="cd03024">
    <property type="entry name" value="DsbA_FrnE"/>
    <property type="match status" value="1"/>
</dbReference>
<evidence type="ECO:0000259" key="2">
    <source>
        <dbReference type="Pfam" id="PF01323"/>
    </source>
</evidence>
<keyword evidence="4" id="KW-1185">Reference proteome</keyword>
<feature type="domain" description="DSBA-like thioredoxin" evidence="2">
    <location>
        <begin position="3"/>
        <end position="205"/>
    </location>
</feature>
<reference evidence="3 4" key="1">
    <citation type="submission" date="2018-07" db="EMBL/GenBank/DDBJ databases">
        <title>Lottiidibacillus patelloidae gen. nov., sp. nov., isolated from the intestinal tract of a marine limpet and the reclassification of B. taeanensis BH030017T, B. algicola KMM 3737T and B. hwajinpoensis SW-72T as genus Lottiidibacillus.</title>
        <authorList>
            <person name="Liu R."/>
            <person name="Huang Z."/>
        </authorList>
    </citation>
    <scope>NUCLEOTIDE SEQUENCE [LARGE SCALE GENOMIC DNA]</scope>
    <source>
        <strain evidence="3 4">BH030017</strain>
    </source>
</reference>
<dbReference type="Pfam" id="PF01323">
    <property type="entry name" value="DSBA"/>
    <property type="match status" value="1"/>
</dbReference>
<feature type="region of interest" description="Disordered" evidence="1">
    <location>
        <begin position="211"/>
        <end position="243"/>
    </location>
</feature>
<evidence type="ECO:0000313" key="4">
    <source>
        <dbReference type="Proteomes" id="UP000253314"/>
    </source>
</evidence>
<dbReference type="OrthoDB" id="9799122at2"/>
<evidence type="ECO:0000313" key="3">
    <source>
        <dbReference type="EMBL" id="RBW69185.1"/>
    </source>
</evidence>
<dbReference type="SUPFAM" id="SSF52833">
    <property type="entry name" value="Thioredoxin-like"/>
    <property type="match status" value="1"/>
</dbReference>
<dbReference type="InterPro" id="IPR001853">
    <property type="entry name" value="DSBA-like_thioredoxin_dom"/>
</dbReference>
<dbReference type="Gene3D" id="3.40.30.10">
    <property type="entry name" value="Glutaredoxin"/>
    <property type="match status" value="1"/>
</dbReference>
<name>A0A366XVK8_9BACI</name>
<sequence length="243" mass="27025">MKIEVWSDFVCPFCYIGKRRLEEALAQFPHRDRVDIVFKSFELDPNASKNTTLSVHEHLASKYGTTVEQAKKMSENVAEQAASVGLDFKFDTMIHTNTFDAHRLAKFAEEKGKDAALTERLLKAYFTDSKHIGDHETLKELAIEAELDGEEAEGILKGSDYEEAVRADEAAARQIGVQGVPFFVLNGKYAISGAQPAEVFKSALQQVWEEENRKSPLQPIAEGNAENAFCTDEGCEASDSTKK</sequence>
<dbReference type="GO" id="GO:0016491">
    <property type="term" value="F:oxidoreductase activity"/>
    <property type="evidence" value="ECO:0007669"/>
    <property type="project" value="InterPro"/>
</dbReference>
<organism evidence="3 4">
    <name type="scientific">Bacillus taeanensis</name>
    <dbReference type="NCBI Taxonomy" id="273032"/>
    <lineage>
        <taxon>Bacteria</taxon>
        <taxon>Bacillati</taxon>
        <taxon>Bacillota</taxon>
        <taxon>Bacilli</taxon>
        <taxon>Bacillales</taxon>
        <taxon>Bacillaceae</taxon>
        <taxon>Bacillus</taxon>
    </lineage>
</organism>
<proteinExistence type="predicted"/>
<dbReference type="PANTHER" id="PTHR13887">
    <property type="entry name" value="GLUTATHIONE S-TRANSFERASE KAPPA"/>
    <property type="match status" value="1"/>
</dbReference>
<dbReference type="EMBL" id="QOCW01000012">
    <property type="protein sequence ID" value="RBW69185.1"/>
    <property type="molecule type" value="Genomic_DNA"/>
</dbReference>
<dbReference type="Proteomes" id="UP000253314">
    <property type="component" value="Unassembled WGS sequence"/>
</dbReference>